<dbReference type="InterPro" id="IPR058442">
    <property type="entry name" value="DUF8129"/>
</dbReference>
<protein>
    <recommendedName>
        <fullName evidence="2">DUF8129 domain-containing protein</fullName>
    </recommendedName>
</protein>
<accession>A0A7I7MCL9</accession>
<dbReference type="AlphaFoldDB" id="A0A7I7MCL9"/>
<proteinExistence type="predicted"/>
<keyword evidence="4" id="KW-1185">Reference proteome</keyword>
<feature type="domain" description="DUF8129" evidence="2">
    <location>
        <begin position="3"/>
        <end position="57"/>
    </location>
</feature>
<feature type="region of interest" description="Disordered" evidence="1">
    <location>
        <begin position="57"/>
        <end position="108"/>
    </location>
</feature>
<sequence>MTDLPLPDFDQMALGDVLHRVRSLDKSEVEALLVHEAGHAARVPIIEILDARMRELEAGAEPSGGDPRNAPGVESTPGGSPVQQSTAAEASTPLRHGVANQTPKRGRS</sequence>
<dbReference type="KEGG" id="mpsc:MPSYJ_33560"/>
<gene>
    <name evidence="3" type="ORF">MPSYJ_33560</name>
</gene>
<feature type="compositionally biased region" description="Polar residues" evidence="1">
    <location>
        <begin position="99"/>
        <end position="108"/>
    </location>
</feature>
<organism evidence="3 4">
    <name type="scientific">Mycolicibacterium psychrotolerans</name>
    <dbReference type="NCBI Taxonomy" id="216929"/>
    <lineage>
        <taxon>Bacteria</taxon>
        <taxon>Bacillati</taxon>
        <taxon>Actinomycetota</taxon>
        <taxon>Actinomycetes</taxon>
        <taxon>Mycobacteriales</taxon>
        <taxon>Mycobacteriaceae</taxon>
        <taxon>Mycolicibacterium</taxon>
    </lineage>
</organism>
<evidence type="ECO:0000313" key="4">
    <source>
        <dbReference type="Proteomes" id="UP000466514"/>
    </source>
</evidence>
<dbReference type="Proteomes" id="UP000466514">
    <property type="component" value="Chromosome"/>
</dbReference>
<feature type="compositionally biased region" description="Polar residues" evidence="1">
    <location>
        <begin position="77"/>
        <end position="89"/>
    </location>
</feature>
<dbReference type="Pfam" id="PF26450">
    <property type="entry name" value="DUF8129"/>
    <property type="match status" value="1"/>
</dbReference>
<dbReference type="EMBL" id="AP022574">
    <property type="protein sequence ID" value="BBX69895.1"/>
    <property type="molecule type" value="Genomic_DNA"/>
</dbReference>
<name>A0A7I7MCL9_9MYCO</name>
<reference evidence="3 4" key="1">
    <citation type="journal article" date="2019" name="Emerg. Microbes Infect.">
        <title>Comprehensive subspecies identification of 175 nontuberculous mycobacteria species based on 7547 genomic profiles.</title>
        <authorList>
            <person name="Matsumoto Y."/>
            <person name="Kinjo T."/>
            <person name="Motooka D."/>
            <person name="Nabeya D."/>
            <person name="Jung N."/>
            <person name="Uechi K."/>
            <person name="Horii T."/>
            <person name="Iida T."/>
            <person name="Fujita J."/>
            <person name="Nakamura S."/>
        </authorList>
    </citation>
    <scope>NUCLEOTIDE SEQUENCE [LARGE SCALE GENOMIC DNA]</scope>
    <source>
        <strain evidence="3 4">JCM 13323</strain>
    </source>
</reference>
<dbReference type="RefSeq" id="WP_163723270.1">
    <property type="nucleotide sequence ID" value="NZ_AP022574.1"/>
</dbReference>
<evidence type="ECO:0000313" key="3">
    <source>
        <dbReference type="EMBL" id="BBX69895.1"/>
    </source>
</evidence>
<evidence type="ECO:0000259" key="2">
    <source>
        <dbReference type="Pfam" id="PF26450"/>
    </source>
</evidence>
<evidence type="ECO:0000256" key="1">
    <source>
        <dbReference type="SAM" id="MobiDB-lite"/>
    </source>
</evidence>